<dbReference type="AlphaFoldDB" id="A0AAV5S4T8"/>
<evidence type="ECO:0000256" key="13">
    <source>
        <dbReference type="ARBA" id="ARBA00023242"/>
    </source>
</evidence>
<dbReference type="FunFam" id="1.10.10.10:FF:000307">
    <property type="entry name" value="Crossover junction endonuclease MUS81"/>
    <property type="match status" value="1"/>
</dbReference>
<dbReference type="GO" id="GO:0003677">
    <property type="term" value="F:DNA binding"/>
    <property type="evidence" value="ECO:0007669"/>
    <property type="project" value="UniProtKB-UniRule"/>
</dbReference>
<dbReference type="Proteomes" id="UP001377567">
    <property type="component" value="Unassembled WGS sequence"/>
</dbReference>
<protein>
    <recommendedName>
        <fullName evidence="4 15">Crossover junction endonuclease MUS81</fullName>
        <ecNumber evidence="15">3.1.22.-</ecNumber>
    </recommendedName>
</protein>
<keyword evidence="6 15" id="KW-0479">Metal-binding</keyword>
<dbReference type="GO" id="GO:0048476">
    <property type="term" value="C:Holliday junction resolvase complex"/>
    <property type="evidence" value="ECO:0007669"/>
    <property type="project" value="UniProtKB-UniRule"/>
</dbReference>
<keyword evidence="12 15" id="KW-0234">DNA repair</keyword>
<dbReference type="Pfam" id="PF02732">
    <property type="entry name" value="ERCC4"/>
    <property type="match status" value="1"/>
</dbReference>
<comment type="similarity">
    <text evidence="3 15">Belongs to the XPF family.</text>
</comment>
<evidence type="ECO:0000256" key="4">
    <source>
        <dbReference type="ARBA" id="ARBA00017114"/>
    </source>
</evidence>
<dbReference type="GO" id="GO:0000727">
    <property type="term" value="P:double-strand break repair via break-induced replication"/>
    <property type="evidence" value="ECO:0007669"/>
    <property type="project" value="UniProtKB-UniRule"/>
</dbReference>
<dbReference type="PANTHER" id="PTHR13451">
    <property type="entry name" value="CLASS II CROSSOVER JUNCTION ENDONUCLEASE MUS81"/>
    <property type="match status" value="1"/>
</dbReference>
<dbReference type="GO" id="GO:0000712">
    <property type="term" value="P:resolution of meiotic recombination intermediates"/>
    <property type="evidence" value="ECO:0007669"/>
    <property type="project" value="TreeGrafter"/>
</dbReference>
<keyword evidence="14" id="KW-0469">Meiosis</keyword>
<organism evidence="18 19">
    <name type="scientific">Maudiozyma humilis</name>
    <name type="common">Sour dough yeast</name>
    <name type="synonym">Kazachstania humilis</name>
    <dbReference type="NCBI Taxonomy" id="51915"/>
    <lineage>
        <taxon>Eukaryota</taxon>
        <taxon>Fungi</taxon>
        <taxon>Dikarya</taxon>
        <taxon>Ascomycota</taxon>
        <taxon>Saccharomycotina</taxon>
        <taxon>Saccharomycetes</taxon>
        <taxon>Saccharomycetales</taxon>
        <taxon>Saccharomycetaceae</taxon>
        <taxon>Maudiozyma</taxon>
    </lineage>
</organism>
<dbReference type="InterPro" id="IPR036388">
    <property type="entry name" value="WH-like_DNA-bd_sf"/>
</dbReference>
<dbReference type="InterPro" id="IPR033309">
    <property type="entry name" value="Mus81"/>
</dbReference>
<dbReference type="PANTHER" id="PTHR13451:SF0">
    <property type="entry name" value="CROSSOVER JUNCTION ENDONUCLEASE MUS81"/>
    <property type="match status" value="1"/>
</dbReference>
<keyword evidence="11 15" id="KW-0233">DNA recombination</keyword>
<keyword evidence="8 15" id="KW-0227">DNA damage</keyword>
<accession>A0AAV5S4T8</accession>
<dbReference type="InterPro" id="IPR006166">
    <property type="entry name" value="ERCC4_domain"/>
</dbReference>
<comment type="function">
    <text evidence="15">Interacts with EME1 to form a DNA structure-specific endonuclease with substrate preference for branched DNA structures with a 5'-end at the branch nick. Typical substrates include 3'-flap structures, D-loops, replication forks and nicked Holliday junctions. May be required in mitosis for the processing of stalled or collapsed replication fork intermediates. May be required in meiosis for the repair of meiosis-specific double strand breaks subsequent to single-end invasion (SEI).</text>
</comment>
<comment type="subcellular location">
    <subcellularLocation>
        <location evidence="2 15">Nucleus</location>
    </subcellularLocation>
</comment>
<dbReference type="InterPro" id="IPR010996">
    <property type="entry name" value="HHH_MUS81"/>
</dbReference>
<dbReference type="InterPro" id="IPR027421">
    <property type="entry name" value="DNA_pol_lamdba_lyase_dom_sf"/>
</dbReference>
<evidence type="ECO:0000313" key="18">
    <source>
        <dbReference type="EMBL" id="GMM58755.1"/>
    </source>
</evidence>
<evidence type="ECO:0000256" key="5">
    <source>
        <dbReference type="ARBA" id="ARBA00022722"/>
    </source>
</evidence>
<dbReference type="Gene3D" id="1.10.150.670">
    <property type="entry name" value="Crossover junction endonuclease EME1, DNA-binding domain"/>
    <property type="match status" value="1"/>
</dbReference>
<dbReference type="EMBL" id="BTGD01000025">
    <property type="protein sequence ID" value="GMM58755.1"/>
    <property type="molecule type" value="Genomic_DNA"/>
</dbReference>
<feature type="compositionally biased region" description="Polar residues" evidence="16">
    <location>
        <begin position="94"/>
        <end position="105"/>
    </location>
</feature>
<evidence type="ECO:0000256" key="15">
    <source>
        <dbReference type="RuleBase" id="RU369042"/>
    </source>
</evidence>
<dbReference type="EC" id="3.1.22.-" evidence="15"/>
<evidence type="ECO:0000313" key="19">
    <source>
        <dbReference type="Proteomes" id="UP001377567"/>
    </source>
</evidence>
<keyword evidence="19" id="KW-1185">Reference proteome</keyword>
<dbReference type="Gene3D" id="1.10.150.110">
    <property type="entry name" value="DNA polymerase beta, N-terminal domain-like"/>
    <property type="match status" value="1"/>
</dbReference>
<keyword evidence="13 15" id="KW-0539">Nucleus</keyword>
<evidence type="ECO:0000256" key="3">
    <source>
        <dbReference type="ARBA" id="ARBA00010015"/>
    </source>
</evidence>
<evidence type="ECO:0000256" key="12">
    <source>
        <dbReference type="ARBA" id="ARBA00023204"/>
    </source>
</evidence>
<evidence type="ECO:0000256" key="11">
    <source>
        <dbReference type="ARBA" id="ARBA00023172"/>
    </source>
</evidence>
<dbReference type="SUPFAM" id="SSF52980">
    <property type="entry name" value="Restriction endonuclease-like"/>
    <property type="match status" value="1"/>
</dbReference>
<evidence type="ECO:0000256" key="8">
    <source>
        <dbReference type="ARBA" id="ARBA00022763"/>
    </source>
</evidence>
<evidence type="ECO:0000256" key="6">
    <source>
        <dbReference type="ARBA" id="ARBA00022723"/>
    </source>
</evidence>
<evidence type="ECO:0000256" key="14">
    <source>
        <dbReference type="ARBA" id="ARBA00023254"/>
    </source>
</evidence>
<dbReference type="Pfam" id="PF21136">
    <property type="entry name" value="WHD_MUS81"/>
    <property type="match status" value="1"/>
</dbReference>
<dbReference type="Pfam" id="PF14716">
    <property type="entry name" value="HHH_8"/>
    <property type="match status" value="1"/>
</dbReference>
<dbReference type="InterPro" id="IPR011335">
    <property type="entry name" value="Restrct_endonuc-II-like"/>
</dbReference>
<dbReference type="InterPro" id="IPR047417">
    <property type="entry name" value="WHD_MUS81"/>
</dbReference>
<keyword evidence="5 15" id="KW-0540">Nuclease</keyword>
<keyword evidence="10 15" id="KW-0460">Magnesium</keyword>
<evidence type="ECO:0000259" key="17">
    <source>
        <dbReference type="SMART" id="SM00891"/>
    </source>
</evidence>
<dbReference type="Pfam" id="PF21292">
    <property type="entry name" value="EME1-MUS81_C"/>
    <property type="match status" value="1"/>
</dbReference>
<evidence type="ECO:0000256" key="1">
    <source>
        <dbReference type="ARBA" id="ARBA00001946"/>
    </source>
</evidence>
<gene>
    <name evidence="18" type="ORF">DAKH74_053720</name>
</gene>
<feature type="domain" description="ERCC4" evidence="17">
    <location>
        <begin position="345"/>
        <end position="442"/>
    </location>
</feature>
<dbReference type="GO" id="GO:0031573">
    <property type="term" value="P:mitotic intra-S DNA damage checkpoint signaling"/>
    <property type="evidence" value="ECO:0007669"/>
    <property type="project" value="TreeGrafter"/>
</dbReference>
<evidence type="ECO:0000256" key="7">
    <source>
        <dbReference type="ARBA" id="ARBA00022759"/>
    </source>
</evidence>
<dbReference type="Gene3D" id="3.40.50.10130">
    <property type="match status" value="1"/>
</dbReference>
<comment type="subunit">
    <text evidence="15">Interacts with EME1.</text>
</comment>
<evidence type="ECO:0000256" key="2">
    <source>
        <dbReference type="ARBA" id="ARBA00004123"/>
    </source>
</evidence>
<sequence length="630" mass="71652">MERENYKDIYLELLQDLLDGLSSRQEQLNITYTKAKANLTATEGVFRHPKDLKKVKGIGDTIVNRLESKLDDYCRKHGIAFPRAPEPTGRRKQTTGAAASRQTETALRMNSDIAEEAAPARKKRKYIPKQKSGGYAILLGLLELNAVRRSFTKDHVVEVAQKYSSSSMSSNFATKEFYSAWTSVNSLLKHSLVLEEGRPKRYSLTPEGLELANTLKSADGIKFSSDTNDARAANVTFDTENEHTVDLSHLLQQEKSIQRFDHTQLNTSSLGAISQHLHSDPVTSAQSSTPRGSKVRQDLPLRNDIQGPQQTRLFDTGSTNKVHMSRNRFNGVSYEFWKRGSYEVYPIIDHREVKSRQDREFFSDALHTKGVKSEVRQLSLGDIVWVARHRATGFLCVLNTIIERKRLDDLAASIRDNRFMEQKARLEKSGCRHKYYLIEETMTGNNMVLNMTEALKTSLWTILLYYRFSVIRSTNSTETVEKLCALHRVIKHDYSKKDLVVMYPSELHDQDDYKRVLERFTLEFGKSEGSKTSVECCHTLDCFQEIMGKNDLRTVGEAMVQLLMYVRGVSLEKAVAIQAHYPTPRHLLEAYSRCKSATEANLMLFQKLGEAPGAKRITKGLSERIAEAFV</sequence>
<dbReference type="FunFam" id="3.40.50.10130:FF:000011">
    <property type="entry name" value="Crossover junction endonuclease MUS81"/>
    <property type="match status" value="1"/>
</dbReference>
<comment type="cofactor">
    <cofactor evidence="1 15">
        <name>Mg(2+)</name>
        <dbReference type="ChEBI" id="CHEBI:18420"/>
    </cofactor>
</comment>
<feature type="region of interest" description="Disordered" evidence="16">
    <location>
        <begin position="81"/>
        <end position="105"/>
    </location>
</feature>
<evidence type="ECO:0000256" key="9">
    <source>
        <dbReference type="ARBA" id="ARBA00022801"/>
    </source>
</evidence>
<dbReference type="SMART" id="SM00891">
    <property type="entry name" value="ERCC4"/>
    <property type="match status" value="1"/>
</dbReference>
<keyword evidence="9 15" id="KW-0378">Hydrolase</keyword>
<dbReference type="GO" id="GO:0046872">
    <property type="term" value="F:metal ion binding"/>
    <property type="evidence" value="ECO:0007669"/>
    <property type="project" value="UniProtKB-UniRule"/>
</dbReference>
<name>A0AAV5S4T8_MAUHU</name>
<dbReference type="GO" id="GO:0008821">
    <property type="term" value="F:crossover junction DNA endonuclease activity"/>
    <property type="evidence" value="ECO:0007669"/>
    <property type="project" value="UniProtKB-UniRule"/>
</dbReference>
<comment type="caution">
    <text evidence="18">The sequence shown here is derived from an EMBL/GenBank/DDBJ whole genome shotgun (WGS) entry which is preliminary data.</text>
</comment>
<dbReference type="GO" id="GO:0005634">
    <property type="term" value="C:nucleus"/>
    <property type="evidence" value="ECO:0007669"/>
    <property type="project" value="UniProtKB-SubCell"/>
</dbReference>
<keyword evidence="7 15" id="KW-0255">Endonuclease</keyword>
<dbReference type="GO" id="GO:0048257">
    <property type="term" value="F:3'-flap endonuclease activity"/>
    <property type="evidence" value="ECO:0007669"/>
    <property type="project" value="TreeGrafter"/>
</dbReference>
<evidence type="ECO:0000256" key="16">
    <source>
        <dbReference type="SAM" id="MobiDB-lite"/>
    </source>
</evidence>
<dbReference type="CDD" id="cd21036">
    <property type="entry name" value="WH_MUS81"/>
    <property type="match status" value="1"/>
</dbReference>
<dbReference type="Gene3D" id="1.10.10.10">
    <property type="entry name" value="Winged helix-like DNA-binding domain superfamily/Winged helix DNA-binding domain"/>
    <property type="match status" value="1"/>
</dbReference>
<reference evidence="18 19" key="1">
    <citation type="journal article" date="2023" name="Elife">
        <title>Identification of key yeast species and microbe-microbe interactions impacting larval growth of Drosophila in the wild.</title>
        <authorList>
            <person name="Mure A."/>
            <person name="Sugiura Y."/>
            <person name="Maeda R."/>
            <person name="Honda K."/>
            <person name="Sakurai N."/>
            <person name="Takahashi Y."/>
            <person name="Watada M."/>
            <person name="Katoh T."/>
            <person name="Gotoh A."/>
            <person name="Gotoh Y."/>
            <person name="Taniguchi I."/>
            <person name="Nakamura K."/>
            <person name="Hayashi T."/>
            <person name="Katayama T."/>
            <person name="Uemura T."/>
            <person name="Hattori Y."/>
        </authorList>
    </citation>
    <scope>NUCLEOTIDE SEQUENCE [LARGE SCALE GENOMIC DNA]</scope>
    <source>
        <strain evidence="18 19">KH-74</strain>
    </source>
</reference>
<evidence type="ECO:0000256" key="10">
    <source>
        <dbReference type="ARBA" id="ARBA00022842"/>
    </source>
</evidence>
<dbReference type="InterPro" id="IPR047416">
    <property type="entry name" value="XPF_nuclease_Mus81"/>
</dbReference>
<dbReference type="GO" id="GO:0006308">
    <property type="term" value="P:DNA catabolic process"/>
    <property type="evidence" value="ECO:0007669"/>
    <property type="project" value="UniProtKB-UniRule"/>
</dbReference>
<proteinExistence type="inferred from homology"/>
<dbReference type="InterPro" id="IPR042530">
    <property type="entry name" value="EME1/EME2_C"/>
</dbReference>
<dbReference type="CDD" id="cd20074">
    <property type="entry name" value="XPF_nuclease_Mus81"/>
    <property type="match status" value="1"/>
</dbReference>